<dbReference type="Proteomes" id="UP000290365">
    <property type="component" value="Chromosome"/>
</dbReference>
<dbReference type="GO" id="GO:0007165">
    <property type="term" value="P:signal transduction"/>
    <property type="evidence" value="ECO:0007669"/>
    <property type="project" value="InterPro"/>
</dbReference>
<dbReference type="Pfam" id="PF13676">
    <property type="entry name" value="TIR_2"/>
    <property type="match status" value="1"/>
</dbReference>
<evidence type="ECO:0000259" key="1">
    <source>
        <dbReference type="Pfam" id="PF13676"/>
    </source>
</evidence>
<dbReference type="RefSeq" id="WP_129894003.1">
    <property type="nucleotide sequence ID" value="NZ_CP035758.1"/>
</dbReference>
<gene>
    <name evidence="2" type="ORF">EPA93_46030</name>
</gene>
<dbReference type="AlphaFoldDB" id="A0A4P6K442"/>
<dbReference type="Gene3D" id="3.40.50.10140">
    <property type="entry name" value="Toll/interleukin-1 receptor homology (TIR) domain"/>
    <property type="match status" value="1"/>
</dbReference>
<feature type="domain" description="TIR" evidence="1">
    <location>
        <begin position="117"/>
        <end position="229"/>
    </location>
</feature>
<sequence length="259" mass="29483">MLAFALNREKIMLDYEACLAQMRKRLQNAACYQEFLLAELRLQENLQSERLYGTNEQIRSDRARVLEQLNRLALEYLHISFNDLCTASAAASAYKAAEQVDQSPARAKLQTSVGTNIFISAGSESKDKRFLSELKTHLGPLVRDGKIHIWDDLAIPPGVRRQEEIRKALQSATIAILLISSEFFASDFIAKHELPYFIEQAKLECLTILCVIARHSSFLNSELADFQPVNNPTRPLQAMSQTERDMVWLQVTNVIRKQL</sequence>
<dbReference type="EMBL" id="CP035758">
    <property type="protein sequence ID" value="QBD82934.1"/>
    <property type="molecule type" value="Genomic_DNA"/>
</dbReference>
<dbReference type="KEGG" id="kbs:EPA93_46030"/>
<dbReference type="SUPFAM" id="SSF52200">
    <property type="entry name" value="Toll/Interleukin receptor TIR domain"/>
    <property type="match status" value="1"/>
</dbReference>
<organism evidence="2 3">
    <name type="scientific">Ktedonosporobacter rubrisoli</name>
    <dbReference type="NCBI Taxonomy" id="2509675"/>
    <lineage>
        <taxon>Bacteria</taxon>
        <taxon>Bacillati</taxon>
        <taxon>Chloroflexota</taxon>
        <taxon>Ktedonobacteria</taxon>
        <taxon>Ktedonobacterales</taxon>
        <taxon>Ktedonosporobacteraceae</taxon>
        <taxon>Ktedonosporobacter</taxon>
    </lineage>
</organism>
<dbReference type="OrthoDB" id="883741at2"/>
<dbReference type="InterPro" id="IPR035897">
    <property type="entry name" value="Toll_tir_struct_dom_sf"/>
</dbReference>
<proteinExistence type="predicted"/>
<reference evidence="2 3" key="1">
    <citation type="submission" date="2019-01" db="EMBL/GenBank/DDBJ databases">
        <title>Ktedonosporobacter rubrisoli SCAWS-G2.</title>
        <authorList>
            <person name="Huang Y."/>
            <person name="Yan B."/>
        </authorList>
    </citation>
    <scope>NUCLEOTIDE SEQUENCE [LARGE SCALE GENOMIC DNA]</scope>
    <source>
        <strain evidence="2 3">SCAWS-G2</strain>
    </source>
</reference>
<evidence type="ECO:0000313" key="3">
    <source>
        <dbReference type="Proteomes" id="UP000290365"/>
    </source>
</evidence>
<accession>A0A4P6K442</accession>
<keyword evidence="3" id="KW-1185">Reference proteome</keyword>
<name>A0A4P6K442_KTERU</name>
<protein>
    <submittedName>
        <fullName evidence="2">TIR domain-containing protein</fullName>
    </submittedName>
</protein>
<dbReference type="InterPro" id="IPR000157">
    <property type="entry name" value="TIR_dom"/>
</dbReference>
<evidence type="ECO:0000313" key="2">
    <source>
        <dbReference type="EMBL" id="QBD82934.1"/>
    </source>
</evidence>